<gene>
    <name evidence="1" type="ORF">MLD38_021877</name>
</gene>
<keyword evidence="2" id="KW-1185">Reference proteome</keyword>
<accession>A0ACB9QHJ6</accession>
<dbReference type="EMBL" id="CM042885">
    <property type="protein sequence ID" value="KAI4365941.1"/>
    <property type="molecule type" value="Genomic_DNA"/>
</dbReference>
<sequence>MSPPPHTVQVQPFEMPSRELSSPYLQPPKESNYSDSNFPGMNQGFQDSHSSLMLDSSRSHTRLPVARVLPHALLIASFIESDSPGHKARHGKPMEDVVDRVVSMGFCRDLVVSPVKRLRERGQPMDLNTIMDTMINSGGPMNPNQWMRQ</sequence>
<organism evidence="1 2">
    <name type="scientific">Melastoma candidum</name>
    <dbReference type="NCBI Taxonomy" id="119954"/>
    <lineage>
        <taxon>Eukaryota</taxon>
        <taxon>Viridiplantae</taxon>
        <taxon>Streptophyta</taxon>
        <taxon>Embryophyta</taxon>
        <taxon>Tracheophyta</taxon>
        <taxon>Spermatophyta</taxon>
        <taxon>Magnoliopsida</taxon>
        <taxon>eudicotyledons</taxon>
        <taxon>Gunneridae</taxon>
        <taxon>Pentapetalae</taxon>
        <taxon>rosids</taxon>
        <taxon>malvids</taxon>
        <taxon>Myrtales</taxon>
        <taxon>Melastomataceae</taxon>
        <taxon>Melastomatoideae</taxon>
        <taxon>Melastomateae</taxon>
        <taxon>Melastoma</taxon>
    </lineage>
</organism>
<name>A0ACB9QHJ6_9MYRT</name>
<dbReference type="Proteomes" id="UP001057402">
    <property type="component" value="Chromosome 6"/>
</dbReference>
<proteinExistence type="predicted"/>
<evidence type="ECO:0000313" key="2">
    <source>
        <dbReference type="Proteomes" id="UP001057402"/>
    </source>
</evidence>
<protein>
    <submittedName>
        <fullName evidence="1">Uncharacterized protein</fullName>
    </submittedName>
</protein>
<evidence type="ECO:0000313" key="1">
    <source>
        <dbReference type="EMBL" id="KAI4365941.1"/>
    </source>
</evidence>
<comment type="caution">
    <text evidence="1">The sequence shown here is derived from an EMBL/GenBank/DDBJ whole genome shotgun (WGS) entry which is preliminary data.</text>
</comment>
<reference evidence="2" key="1">
    <citation type="journal article" date="2023" name="Front. Plant Sci.">
        <title>Chromosomal-level genome assembly of Melastoma candidum provides insights into trichome evolution.</title>
        <authorList>
            <person name="Zhong Y."/>
            <person name="Wu W."/>
            <person name="Sun C."/>
            <person name="Zou P."/>
            <person name="Liu Y."/>
            <person name="Dai S."/>
            <person name="Zhou R."/>
        </authorList>
    </citation>
    <scope>NUCLEOTIDE SEQUENCE [LARGE SCALE GENOMIC DNA]</scope>
</reference>